<protein>
    <submittedName>
        <fullName evidence="1">Uncharacterized protein</fullName>
    </submittedName>
</protein>
<proteinExistence type="predicted"/>
<accession>A0ACC1C1E8</accession>
<sequence>MLAEKPVITDDSNQLDSSLLDELLANIATLSSVYHKPPEAFVTHTPTLVADGGTSPQTSSSSAPYPAGRQPAPPPAAPAPAAPVSEFIKGLQISAQLTHQDGQVLYSMLFENNTQIPLDGFMIQFNKNTFGLAGRHCCLWYCSRMCLLVLQAPLQVAVKNNQQPVWYFNDKVSLHLFFTEDGRMERASFLGCIFLTMQTWRSLPDSNEVLKDLPGIVVSNVEATLDRLTASNMFFIAKRKHANQDAFYFSSKIPRGITFLIELTTIVRNPGLKCAIKTPNHSSHCTKLSLAKSAANPFISMDASSFLHPPTPRPIPPSLPHQHHHAPPPPPPTSATIANPTPPFLNHNNIHPPYTEMISSAITALKEKDGSSMRAIAKYIGKVYANSLPPNHAALLSQHLKQLKNTGQLVMVKKSYKLARSAELIAMALTPENATAISSAHGPKTGRGRGRPPKANSDSVSASLGLVDQPKRGPGRPKKGDVVIVATCEPNNGRCRPPKAEKRGPGRPKKLESVTGKLGLGRPPNVQAQGQEQLNPVAVTYAASDTNVPVAIVNVAKPRGRPRKIGTTLAAAGDVKQRVPPAKKAVSRTGRPVGRPKKVKGVNLARLGTNSLRRYCRHYRLVNINSDSSREQLLDAAQRHFASQPPLSEVHVISEFIDAVKTETTDTYRE</sequence>
<organism evidence="1 2">
    <name type="scientific">Pistacia atlantica</name>
    <dbReference type="NCBI Taxonomy" id="434234"/>
    <lineage>
        <taxon>Eukaryota</taxon>
        <taxon>Viridiplantae</taxon>
        <taxon>Streptophyta</taxon>
        <taxon>Embryophyta</taxon>
        <taxon>Tracheophyta</taxon>
        <taxon>Spermatophyta</taxon>
        <taxon>Magnoliopsida</taxon>
        <taxon>eudicotyledons</taxon>
        <taxon>Gunneridae</taxon>
        <taxon>Pentapetalae</taxon>
        <taxon>rosids</taxon>
        <taxon>malvids</taxon>
        <taxon>Sapindales</taxon>
        <taxon>Anacardiaceae</taxon>
        <taxon>Pistacia</taxon>
    </lineage>
</organism>
<evidence type="ECO:0000313" key="2">
    <source>
        <dbReference type="Proteomes" id="UP001164250"/>
    </source>
</evidence>
<reference evidence="2" key="1">
    <citation type="journal article" date="2023" name="G3 (Bethesda)">
        <title>Genome assembly and association tests identify interacting loci associated with vigor, precocity, and sex in interspecific pistachio rootstocks.</title>
        <authorList>
            <person name="Palmer W."/>
            <person name="Jacygrad E."/>
            <person name="Sagayaradj S."/>
            <person name="Cavanaugh K."/>
            <person name="Han R."/>
            <person name="Bertier L."/>
            <person name="Beede B."/>
            <person name="Kafkas S."/>
            <person name="Golino D."/>
            <person name="Preece J."/>
            <person name="Michelmore R."/>
        </authorList>
    </citation>
    <scope>NUCLEOTIDE SEQUENCE [LARGE SCALE GENOMIC DNA]</scope>
</reference>
<name>A0ACC1C1E8_9ROSI</name>
<comment type="caution">
    <text evidence="1">The sequence shown here is derived from an EMBL/GenBank/DDBJ whole genome shotgun (WGS) entry which is preliminary data.</text>
</comment>
<dbReference type="Proteomes" id="UP001164250">
    <property type="component" value="Chromosome 2"/>
</dbReference>
<keyword evidence="2" id="KW-1185">Reference proteome</keyword>
<dbReference type="EMBL" id="CM047898">
    <property type="protein sequence ID" value="KAJ0105795.1"/>
    <property type="molecule type" value="Genomic_DNA"/>
</dbReference>
<evidence type="ECO:0000313" key="1">
    <source>
        <dbReference type="EMBL" id="KAJ0105795.1"/>
    </source>
</evidence>
<gene>
    <name evidence="1" type="ORF">Patl1_17688</name>
</gene>